<evidence type="ECO:0000313" key="1">
    <source>
        <dbReference type="EMBL" id="MQT16645.1"/>
    </source>
</evidence>
<dbReference type="OrthoDB" id="8478659at2"/>
<name>A0A7C9KW22_9SPHN</name>
<keyword evidence="2" id="KW-1185">Reference proteome</keyword>
<proteinExistence type="predicted"/>
<sequence length="288" mass="30803">MPPLVLDMAAPLVTMTIDGQPLTLRIDPATAEHIELNGSAAQRLDLANPARRVAGRPVSRGRSRTDVGKVAVREVTAEEILVYEGRELLRTLAWSDRDPVAGADGLINPLLLPHDDVRLVHRTAAPGDVTTPMPLRWDQNRGLLAALPTSHGDIDVVFAPAAPETLATAAAASLLAQDFGGQLRGPARQRLVSHGVSRPVRDVVFARPVDVAGVRFGKVAARVFDWSGKTSIPDADLLAGEVVVAGRTDAQRQWAKLAIGSDHLGACAELRWTRTPLMMDVVCPRPAP</sequence>
<accession>A0A7C9KW22</accession>
<evidence type="ECO:0000313" key="2">
    <source>
        <dbReference type="Proteomes" id="UP000481327"/>
    </source>
</evidence>
<reference evidence="1 2" key="1">
    <citation type="submission" date="2019-09" db="EMBL/GenBank/DDBJ databases">
        <title>Polymorphobacter sp. isolated from a lake in China.</title>
        <authorList>
            <person name="Liu Z."/>
        </authorList>
    </citation>
    <scope>NUCLEOTIDE SEQUENCE [LARGE SCALE GENOMIC DNA]</scope>
    <source>
        <strain evidence="1 2">D40P</strain>
    </source>
</reference>
<protein>
    <submittedName>
        <fullName evidence="1">Uncharacterized protein</fullName>
    </submittedName>
</protein>
<dbReference type="EMBL" id="WIOL01000002">
    <property type="protein sequence ID" value="MQT16645.1"/>
    <property type="molecule type" value="Genomic_DNA"/>
</dbReference>
<gene>
    <name evidence="1" type="ORF">F3168_05145</name>
</gene>
<dbReference type="RefSeq" id="WP_152577123.1">
    <property type="nucleotide sequence ID" value="NZ_JAATJI010000001.1"/>
</dbReference>
<comment type="caution">
    <text evidence="1">The sequence shown here is derived from an EMBL/GenBank/DDBJ whole genome shotgun (WGS) entry which is preliminary data.</text>
</comment>
<organism evidence="1 2">
    <name type="scientific">Sandarakinorhabdus fusca</name>
    <dbReference type="NCBI Taxonomy" id="1439888"/>
    <lineage>
        <taxon>Bacteria</taxon>
        <taxon>Pseudomonadati</taxon>
        <taxon>Pseudomonadota</taxon>
        <taxon>Alphaproteobacteria</taxon>
        <taxon>Sphingomonadales</taxon>
        <taxon>Sphingosinicellaceae</taxon>
        <taxon>Sandarakinorhabdus</taxon>
    </lineage>
</organism>
<dbReference type="AlphaFoldDB" id="A0A7C9KW22"/>
<dbReference type="Proteomes" id="UP000481327">
    <property type="component" value="Unassembled WGS sequence"/>
</dbReference>